<dbReference type="EMBL" id="KP119165">
    <property type="protein sequence ID" value="AKG46961.1"/>
    <property type="molecule type" value="Genomic_DNA"/>
</dbReference>
<keyword evidence="4" id="KW-0614">Plasmid</keyword>
<reference evidence="4" key="1">
    <citation type="submission" date="2014-11" db="EMBL/GenBank/DDBJ databases">
        <title>Complete sequence of the conjugative pEC598 plasmid of avian pathogenic Escherichia coli QT598.</title>
        <authorList>
            <person name="Garenaux A."/>
            <person name="Veyrier F."/>
            <person name="Dozois C."/>
        </authorList>
    </citation>
    <scope>NUCLEOTIDE SEQUENCE</scope>
    <source>
        <strain evidence="4">QT598</strain>
        <plasmid evidence="4">pEC598</plasmid>
    </source>
</reference>
<dbReference type="GO" id="GO:0015074">
    <property type="term" value="P:DNA integration"/>
    <property type="evidence" value="ECO:0007669"/>
    <property type="project" value="InterPro"/>
</dbReference>
<dbReference type="InterPro" id="IPR017871">
    <property type="entry name" value="ABC_transporter-like_CS"/>
</dbReference>
<name>A0A3S6CJT8_ECOLX</name>
<dbReference type="Gene3D" id="3.40.50.300">
    <property type="entry name" value="P-loop containing nucleotide triphosphate hydrolases"/>
    <property type="match status" value="1"/>
</dbReference>
<dbReference type="PANTHER" id="PTHR37936">
    <property type="entry name" value="TRANSPOSASE INSC FOR INSERTION ELEMENT IS2A-RELATED"/>
    <property type="match status" value="1"/>
</dbReference>
<gene>
    <name evidence="4" type="primary">insD</name>
</gene>
<dbReference type="PANTHER" id="PTHR37936:SF3">
    <property type="entry name" value="TRANSPOSASE INSC FOR INSERTION ELEMENT IS2A-RELATED"/>
    <property type="match status" value="1"/>
</dbReference>
<dbReference type="GO" id="GO:0016887">
    <property type="term" value="F:ATP hydrolysis activity"/>
    <property type="evidence" value="ECO:0007669"/>
    <property type="project" value="InterPro"/>
</dbReference>
<dbReference type="Pfam" id="PF13276">
    <property type="entry name" value="HTH_21"/>
    <property type="match status" value="1"/>
</dbReference>
<keyword evidence="1" id="KW-0547">Nucleotide-binding</keyword>
<dbReference type="Pfam" id="PF00005">
    <property type="entry name" value="ABC_tran"/>
    <property type="match status" value="1"/>
</dbReference>
<keyword evidence="2" id="KW-0067">ATP-binding</keyword>
<evidence type="ECO:0000259" key="3">
    <source>
        <dbReference type="PROSITE" id="PS50893"/>
    </source>
</evidence>
<dbReference type="InterPro" id="IPR027417">
    <property type="entry name" value="P-loop_NTPase"/>
</dbReference>
<protein>
    <submittedName>
        <fullName evidence="4">InsD</fullName>
    </submittedName>
</protein>
<dbReference type="InterPro" id="IPR012337">
    <property type="entry name" value="RNaseH-like_sf"/>
</dbReference>
<evidence type="ECO:0000256" key="2">
    <source>
        <dbReference type="ARBA" id="ARBA00022840"/>
    </source>
</evidence>
<dbReference type="InterPro" id="IPR036397">
    <property type="entry name" value="RNaseH_sf"/>
</dbReference>
<dbReference type="GO" id="GO:0003676">
    <property type="term" value="F:nucleic acid binding"/>
    <property type="evidence" value="ECO:0007669"/>
    <property type="project" value="InterPro"/>
</dbReference>
<evidence type="ECO:0000256" key="1">
    <source>
        <dbReference type="ARBA" id="ARBA00022741"/>
    </source>
</evidence>
<proteinExistence type="predicted"/>
<accession>A0A3S6CJT8</accession>
<dbReference type="SUPFAM" id="SSF52540">
    <property type="entry name" value="P-loop containing nucleoside triphosphate hydrolases"/>
    <property type="match status" value="1"/>
</dbReference>
<sequence>MSRAQLHVILRRTDDWMDGRRSRHTDDTDVLLRIHHVIGELPTYGYRRVWALLRRQAELDGMPAINAKRVYRIMRQNALLLERKTAVPPSKRAHTGKVAVKESNQRWCSDGFEFRCDNGEKLRVTFALDCCDREALYWAVTTGGFDSETVQDVMPGAVERRFGNELPASPVEWLTDNGSCYRANETRQFARMLGLEPKNTELSASILEDVAVVPQKAVLVQGTIRDNILYGTDDILPDDELFCILNSLGLIKEDCGEHFLAFLDRDINPLGSGLSGGEIQRLCIARALARKKKIIVLDEPTASIGEELAIKIITYIRQHCPTVIITTHNPRILELADHFFDGMSKSCVIAGEGRDQ</sequence>
<evidence type="ECO:0000313" key="4">
    <source>
        <dbReference type="EMBL" id="AKG46961.1"/>
    </source>
</evidence>
<dbReference type="GO" id="GO:0005524">
    <property type="term" value="F:ATP binding"/>
    <property type="evidence" value="ECO:0007669"/>
    <property type="project" value="UniProtKB-KW"/>
</dbReference>
<organism evidence="4">
    <name type="scientific">Escherichia coli</name>
    <dbReference type="NCBI Taxonomy" id="562"/>
    <lineage>
        <taxon>Bacteria</taxon>
        <taxon>Pseudomonadati</taxon>
        <taxon>Pseudomonadota</taxon>
        <taxon>Gammaproteobacteria</taxon>
        <taxon>Enterobacterales</taxon>
        <taxon>Enterobacteriaceae</taxon>
        <taxon>Escherichia</taxon>
    </lineage>
</organism>
<dbReference type="PROSITE" id="PS00211">
    <property type="entry name" value="ABC_TRANSPORTER_1"/>
    <property type="match status" value="1"/>
</dbReference>
<dbReference type="Gene3D" id="3.30.420.10">
    <property type="entry name" value="Ribonuclease H-like superfamily/Ribonuclease H"/>
    <property type="match status" value="1"/>
</dbReference>
<dbReference type="InterPro" id="IPR003439">
    <property type="entry name" value="ABC_transporter-like_ATP-bd"/>
</dbReference>
<geneLocation type="plasmid" evidence="4">
    <name>pEC598</name>
</geneLocation>
<dbReference type="AlphaFoldDB" id="A0A3S6CJT8"/>
<feature type="domain" description="ABC transporter" evidence="3">
    <location>
        <begin position="93"/>
        <end position="356"/>
    </location>
</feature>
<dbReference type="PROSITE" id="PS50893">
    <property type="entry name" value="ABC_TRANSPORTER_2"/>
    <property type="match status" value="1"/>
</dbReference>
<dbReference type="Pfam" id="PF00665">
    <property type="entry name" value="rve"/>
    <property type="match status" value="1"/>
</dbReference>
<dbReference type="SUPFAM" id="SSF53098">
    <property type="entry name" value="Ribonuclease H-like"/>
    <property type="match status" value="1"/>
</dbReference>
<dbReference type="InterPro" id="IPR025948">
    <property type="entry name" value="HTH-like_dom"/>
</dbReference>
<dbReference type="InterPro" id="IPR001584">
    <property type="entry name" value="Integrase_cat-core"/>
</dbReference>